<keyword evidence="9 14" id="KW-0479">Metal-binding</keyword>
<dbReference type="InterPro" id="IPR015943">
    <property type="entry name" value="WD40/YVTN_repeat-like_dom_sf"/>
</dbReference>
<evidence type="ECO:0000259" key="17">
    <source>
        <dbReference type="PROSITE" id="PS50089"/>
    </source>
</evidence>
<evidence type="ECO:0000313" key="18">
    <source>
        <dbReference type="WBParaSite" id="maker-PairedContig_1794-snap-gene-1.18-mRNA-1"/>
    </source>
</evidence>
<keyword evidence="6" id="KW-0808">Transferase</keyword>
<dbReference type="GO" id="GO:0005737">
    <property type="term" value="C:cytoplasm"/>
    <property type="evidence" value="ECO:0007669"/>
    <property type="project" value="UniProtKB-SubCell"/>
</dbReference>
<dbReference type="GO" id="GO:0016567">
    <property type="term" value="P:protein ubiquitination"/>
    <property type="evidence" value="ECO:0007669"/>
    <property type="project" value="InterPro"/>
</dbReference>
<dbReference type="PROSITE" id="PS50089">
    <property type="entry name" value="ZF_RING_2"/>
    <property type="match status" value="1"/>
</dbReference>
<dbReference type="PANTHER" id="PTHR16047">
    <property type="entry name" value="RFWD3 PROTEIN"/>
    <property type="match status" value="1"/>
</dbReference>
<evidence type="ECO:0000256" key="5">
    <source>
        <dbReference type="ARBA" id="ARBA00022574"/>
    </source>
</evidence>
<feature type="region of interest" description="Disordered" evidence="16">
    <location>
        <begin position="473"/>
        <end position="521"/>
    </location>
</feature>
<comment type="pathway">
    <text evidence="3">Protein modification; protein ubiquitination.</text>
</comment>
<evidence type="ECO:0000256" key="2">
    <source>
        <dbReference type="ARBA" id="ARBA00004496"/>
    </source>
</evidence>
<dbReference type="GO" id="GO:0004842">
    <property type="term" value="F:ubiquitin-protein transferase activity"/>
    <property type="evidence" value="ECO:0007669"/>
    <property type="project" value="InterPro"/>
</dbReference>
<keyword evidence="5" id="KW-0853">WD repeat</keyword>
<evidence type="ECO:0000256" key="8">
    <source>
        <dbReference type="ARBA" id="ARBA00022763"/>
    </source>
</evidence>
<evidence type="ECO:0000256" key="1">
    <source>
        <dbReference type="ARBA" id="ARBA00004123"/>
    </source>
</evidence>
<feature type="coiled-coil region" evidence="15">
    <location>
        <begin position="599"/>
        <end position="667"/>
    </location>
</feature>
<dbReference type="InterPro" id="IPR037381">
    <property type="entry name" value="RFWD3"/>
</dbReference>
<evidence type="ECO:0000256" key="11">
    <source>
        <dbReference type="ARBA" id="ARBA00022833"/>
    </source>
</evidence>
<name>A0A1I8EF62_WUCBA</name>
<evidence type="ECO:0000256" key="16">
    <source>
        <dbReference type="SAM" id="MobiDB-lite"/>
    </source>
</evidence>
<feature type="domain" description="RING-type" evidence="17">
    <location>
        <begin position="530"/>
        <end position="575"/>
    </location>
</feature>
<dbReference type="PANTHER" id="PTHR16047:SF7">
    <property type="entry name" value="E3 UBIQUITIN-PROTEIN LIGASE RFWD3"/>
    <property type="match status" value="1"/>
</dbReference>
<protein>
    <submittedName>
        <fullName evidence="18">RING-type domain-containing protein</fullName>
    </submittedName>
</protein>
<dbReference type="GO" id="GO:0008270">
    <property type="term" value="F:zinc ion binding"/>
    <property type="evidence" value="ECO:0007669"/>
    <property type="project" value="UniProtKB-KW"/>
</dbReference>
<evidence type="ECO:0000256" key="14">
    <source>
        <dbReference type="PROSITE-ProRule" id="PRU00175"/>
    </source>
</evidence>
<proteinExistence type="predicted"/>
<keyword evidence="10" id="KW-0833">Ubl conjugation pathway</keyword>
<keyword evidence="12" id="KW-0234">DNA repair</keyword>
<dbReference type="SUPFAM" id="SSF69322">
    <property type="entry name" value="Tricorn protease domain 2"/>
    <property type="match status" value="1"/>
</dbReference>
<dbReference type="InterPro" id="IPR029153">
    <property type="entry name" value="CPG4"/>
</dbReference>
<evidence type="ECO:0000256" key="12">
    <source>
        <dbReference type="ARBA" id="ARBA00023204"/>
    </source>
</evidence>
<organism evidence="18">
    <name type="scientific">Wuchereria bancrofti</name>
    <dbReference type="NCBI Taxonomy" id="6293"/>
    <lineage>
        <taxon>Eukaryota</taxon>
        <taxon>Metazoa</taxon>
        <taxon>Ecdysozoa</taxon>
        <taxon>Nematoda</taxon>
        <taxon>Chromadorea</taxon>
        <taxon>Rhabditida</taxon>
        <taxon>Spirurina</taxon>
        <taxon>Spiruromorpha</taxon>
        <taxon>Filarioidea</taxon>
        <taxon>Onchocercidae</taxon>
        <taxon>Wuchereria</taxon>
    </lineage>
</organism>
<evidence type="ECO:0000256" key="9">
    <source>
        <dbReference type="ARBA" id="ARBA00022771"/>
    </source>
</evidence>
<dbReference type="CDD" id="cd16450">
    <property type="entry name" value="mRING-C3HGC3_RFWD3"/>
    <property type="match status" value="1"/>
</dbReference>
<keyword evidence="8" id="KW-0227">DNA damage</keyword>
<evidence type="ECO:0000256" key="6">
    <source>
        <dbReference type="ARBA" id="ARBA00022679"/>
    </source>
</evidence>
<dbReference type="SUPFAM" id="SSF57850">
    <property type="entry name" value="RING/U-box"/>
    <property type="match status" value="1"/>
</dbReference>
<evidence type="ECO:0000256" key="3">
    <source>
        <dbReference type="ARBA" id="ARBA00004906"/>
    </source>
</evidence>
<evidence type="ECO:0000256" key="15">
    <source>
        <dbReference type="SAM" id="Coils"/>
    </source>
</evidence>
<keyword evidence="4" id="KW-0963">Cytoplasm</keyword>
<dbReference type="InterPro" id="IPR013083">
    <property type="entry name" value="Znf_RING/FYVE/PHD"/>
</dbReference>
<comment type="subcellular location">
    <subcellularLocation>
        <location evidence="2">Cytoplasm</location>
    </subcellularLocation>
    <subcellularLocation>
        <location evidence="1">Nucleus</location>
    </subcellularLocation>
</comment>
<evidence type="ECO:0000256" key="4">
    <source>
        <dbReference type="ARBA" id="ARBA00022490"/>
    </source>
</evidence>
<dbReference type="InterPro" id="IPR056527">
    <property type="entry name" value="WD40_RFWD3"/>
</dbReference>
<sequence>MAISNTFFIQNDRKSDETKKLQPSHVTVPTESNTLKTNYLAKSELVQNLLNGAYMNGFDLFNFLESLQPSDCLQVCLDEVASMLEQPFAGQRSVDEIGNICSHFDIFQRCLHHNTSCKDALLDITTIIIDHLCTFSEEAFGDIFPCLYAHSTIIYFTCDNQCKMGKTLSKASKETKNGVTNISDDNRNKLFQIPNLYNLCSSSACFINCIQHMAEKECSIGHSTLLHKIVATVVNHTIKMIPSQKMKSSDAYTLLVSSILPNECQRLKLPQSVVPTILMENFISNAEYRNDNSIIQQKTDSSGEKDAIQTILNSHVTNRTNSVYVQILPLNGHQMKLQCQMIDLETGQEATIADIATLMTTEAKNIFSQFGLRSVEDERILDNNAKYEDGSGLQDRKTTDAGILPPGFLLCQSIPKCTHSVELHVSANKMTSGPGNYDEAVVVFEDSNDSFTMSDEQNNHRVILESHSFIEAGSTADDNRGPEQPHYRAARVIWSSDEEADDDNVNKKRRRKPSDNGDVGRIEDDETNSCSICFEAYTVSGSHRIVCLKCGHLFGQSCIERWIRTEKVAKCPQCKAKARLTDIRRLYVRAIKALDTTELECLKQVNNAYRAENDSLRIENQRLKEKIIKDGKHNPYKAEMERLSIENAQLKAKIAVQEKLASKLRSAAPPAAKMMKGAYFSLLAGPTLHLSSEPGSRSLDTNGEHFVVACKVRNDLFMPYGLKLITANGRDDTVIPVHSRKPRCCKFSPFNHQIVLSTGEDHTLCVTSFDEHPRVQHRIPLPSSGWCCCWLSESDVAVGLINGRVLKFNLYNPAVEPLDITFLSGHLPIISLQFCAKKSLLFVTSLKECVLYHHMQPHVLISDQGSINSFCYDQESGNVMLTFAPSQQHETVTHVLYSLDLNSEQKKVHHIHTYRSLSKKLTRVIKNAFWTTPYGQLAAVYDESNSHVVLYDWNRKCPVVMKRINDIIVDIKEIVTSDMQKFQLGCLSETTLYFLEAQY</sequence>
<evidence type="ECO:0000256" key="10">
    <source>
        <dbReference type="ARBA" id="ARBA00022786"/>
    </source>
</evidence>
<dbReference type="STRING" id="6293.A0A1I8EF62"/>
<dbReference type="Pfam" id="PF13639">
    <property type="entry name" value="zf-RING_2"/>
    <property type="match status" value="1"/>
</dbReference>
<dbReference type="Gene3D" id="2.130.10.10">
    <property type="entry name" value="YVTN repeat-like/Quinoprotein amine dehydrogenase"/>
    <property type="match status" value="1"/>
</dbReference>
<keyword evidence="9 14" id="KW-0863">Zinc-finger</keyword>
<reference evidence="18" key="1">
    <citation type="submission" date="2016-11" db="UniProtKB">
        <authorList>
            <consortium name="WormBaseParasite"/>
        </authorList>
    </citation>
    <scope>IDENTIFICATION</scope>
    <source>
        <strain evidence="18">pt0022</strain>
    </source>
</reference>
<dbReference type="Gene3D" id="3.30.40.10">
    <property type="entry name" value="Zinc/RING finger domain, C3HC4 (zinc finger)"/>
    <property type="match status" value="1"/>
</dbReference>
<dbReference type="Pfam" id="PF23419">
    <property type="entry name" value="WD40_RFWD3"/>
    <property type="match status" value="1"/>
</dbReference>
<keyword evidence="15" id="KW-0175">Coiled coil</keyword>
<keyword evidence="11" id="KW-0862">Zinc</keyword>
<dbReference type="WBParaSite" id="maker-PairedContig_1794-snap-gene-1.18-mRNA-1">
    <property type="protein sequence ID" value="maker-PairedContig_1794-snap-gene-1.18-mRNA-1"/>
    <property type="gene ID" value="maker-PairedContig_1794-snap-gene-1.18"/>
</dbReference>
<keyword evidence="7" id="KW-0677">Repeat</keyword>
<dbReference type="Pfam" id="PF15481">
    <property type="entry name" value="CPG4"/>
    <property type="match status" value="1"/>
</dbReference>
<evidence type="ECO:0000256" key="7">
    <source>
        <dbReference type="ARBA" id="ARBA00022737"/>
    </source>
</evidence>
<dbReference type="InterPro" id="IPR001841">
    <property type="entry name" value="Znf_RING"/>
</dbReference>
<dbReference type="SMART" id="SM00184">
    <property type="entry name" value="RING"/>
    <property type="match status" value="1"/>
</dbReference>
<dbReference type="AlphaFoldDB" id="A0A1I8EF62"/>
<accession>A0A1I8EF62</accession>
<evidence type="ECO:0000256" key="13">
    <source>
        <dbReference type="ARBA" id="ARBA00023242"/>
    </source>
</evidence>
<keyword evidence="13" id="KW-0539">Nucleus</keyword>
<dbReference type="GO" id="GO:0036297">
    <property type="term" value="P:interstrand cross-link repair"/>
    <property type="evidence" value="ECO:0007669"/>
    <property type="project" value="InterPro"/>
</dbReference>
<feature type="compositionally biased region" description="Basic and acidic residues" evidence="16">
    <location>
        <begin position="477"/>
        <end position="486"/>
    </location>
</feature>
<dbReference type="GO" id="GO:0005634">
    <property type="term" value="C:nucleus"/>
    <property type="evidence" value="ECO:0007669"/>
    <property type="project" value="UniProtKB-SubCell"/>
</dbReference>